<organism evidence="2 3">
    <name type="scientific">Zoarces viviparus</name>
    <name type="common">Viviparous eelpout</name>
    <name type="synonym">Blennius viviparus</name>
    <dbReference type="NCBI Taxonomy" id="48416"/>
    <lineage>
        <taxon>Eukaryota</taxon>
        <taxon>Metazoa</taxon>
        <taxon>Chordata</taxon>
        <taxon>Craniata</taxon>
        <taxon>Vertebrata</taxon>
        <taxon>Euteleostomi</taxon>
        <taxon>Actinopterygii</taxon>
        <taxon>Neopterygii</taxon>
        <taxon>Teleostei</taxon>
        <taxon>Neoteleostei</taxon>
        <taxon>Acanthomorphata</taxon>
        <taxon>Eupercaria</taxon>
        <taxon>Perciformes</taxon>
        <taxon>Cottioidei</taxon>
        <taxon>Zoarcales</taxon>
        <taxon>Zoarcidae</taxon>
        <taxon>Zoarcinae</taxon>
        <taxon>Zoarces</taxon>
    </lineage>
</organism>
<feature type="region of interest" description="Disordered" evidence="1">
    <location>
        <begin position="53"/>
        <end position="89"/>
    </location>
</feature>
<dbReference type="Proteomes" id="UP001488805">
    <property type="component" value="Unassembled WGS sequence"/>
</dbReference>
<evidence type="ECO:0000313" key="2">
    <source>
        <dbReference type="EMBL" id="KAK9533200.1"/>
    </source>
</evidence>
<proteinExistence type="predicted"/>
<dbReference type="EMBL" id="JBCEZU010000067">
    <property type="protein sequence ID" value="KAK9533200.1"/>
    <property type="molecule type" value="Genomic_DNA"/>
</dbReference>
<gene>
    <name evidence="2" type="ORF">VZT92_008339</name>
</gene>
<reference evidence="2 3" key="1">
    <citation type="journal article" date="2024" name="Genome Biol. Evol.">
        <title>Chromosome-level genome assembly of the viviparous eelpout Zoarces viviparus.</title>
        <authorList>
            <person name="Fuhrmann N."/>
            <person name="Brasseur M.V."/>
            <person name="Bakowski C.E."/>
            <person name="Podsiadlowski L."/>
            <person name="Prost S."/>
            <person name="Krehenwinkel H."/>
            <person name="Mayer C."/>
        </authorList>
    </citation>
    <scope>NUCLEOTIDE SEQUENCE [LARGE SCALE GENOMIC DNA]</scope>
    <source>
        <strain evidence="2">NO-MEL_2022_Ind0_liver</strain>
    </source>
</reference>
<sequence>MNPADSAPPKTEPLTQNMWLGHEQQLTFLAEAMQAMSVRHECSMESLRDHLSSLSAAAQGPAAASASSPPLRTSPVSDAHLPPPERYSGAPGSCRPFLIQCSLAFELQPSAFPTEK</sequence>
<evidence type="ECO:0000313" key="3">
    <source>
        <dbReference type="Proteomes" id="UP001488805"/>
    </source>
</evidence>
<evidence type="ECO:0000256" key="1">
    <source>
        <dbReference type="SAM" id="MobiDB-lite"/>
    </source>
</evidence>
<feature type="compositionally biased region" description="Low complexity" evidence="1">
    <location>
        <begin position="53"/>
        <end position="71"/>
    </location>
</feature>
<comment type="caution">
    <text evidence="2">The sequence shown here is derived from an EMBL/GenBank/DDBJ whole genome shotgun (WGS) entry which is preliminary data.</text>
</comment>
<dbReference type="AlphaFoldDB" id="A0AAW1FF57"/>
<keyword evidence="3" id="KW-1185">Reference proteome</keyword>
<accession>A0AAW1FF57</accession>
<name>A0AAW1FF57_ZOAVI</name>
<protein>
    <submittedName>
        <fullName evidence="2">Uncharacterized protein</fullName>
    </submittedName>
</protein>